<accession>A0ABT9ILA9</accession>
<dbReference type="PROSITE" id="PS51186">
    <property type="entry name" value="GNAT"/>
    <property type="match status" value="1"/>
</dbReference>
<reference evidence="4 5" key="1">
    <citation type="submission" date="2023-08" db="EMBL/GenBank/DDBJ databases">
        <title>Arthrobacter horti sp. nov., isolated from forest soil.</title>
        <authorList>
            <person name="Park M."/>
        </authorList>
    </citation>
    <scope>NUCLEOTIDE SEQUENCE [LARGE SCALE GENOMIC DNA]</scope>
    <source>
        <strain evidence="4 5">YJM1</strain>
    </source>
</reference>
<dbReference type="Gene3D" id="3.40.630.30">
    <property type="match status" value="1"/>
</dbReference>
<dbReference type="Proteomes" id="UP001232725">
    <property type="component" value="Unassembled WGS sequence"/>
</dbReference>
<evidence type="ECO:0000313" key="4">
    <source>
        <dbReference type="EMBL" id="MDP5226380.1"/>
    </source>
</evidence>
<dbReference type="PANTHER" id="PTHR43877:SF1">
    <property type="entry name" value="ACETYLTRANSFERASE"/>
    <property type="match status" value="1"/>
</dbReference>
<evidence type="ECO:0000313" key="5">
    <source>
        <dbReference type="Proteomes" id="UP001232725"/>
    </source>
</evidence>
<name>A0ABT9ILA9_9MICC</name>
<dbReference type="InterPro" id="IPR000182">
    <property type="entry name" value="GNAT_dom"/>
</dbReference>
<organism evidence="4 5">
    <name type="scientific">Arthrobacter horti</name>
    <dbReference type="NCBI Taxonomy" id="3068273"/>
    <lineage>
        <taxon>Bacteria</taxon>
        <taxon>Bacillati</taxon>
        <taxon>Actinomycetota</taxon>
        <taxon>Actinomycetes</taxon>
        <taxon>Micrococcales</taxon>
        <taxon>Micrococcaceae</taxon>
        <taxon>Arthrobacter</taxon>
    </lineage>
</organism>
<keyword evidence="2 4" id="KW-0012">Acyltransferase</keyword>
<comment type="caution">
    <text evidence="4">The sequence shown here is derived from an EMBL/GenBank/DDBJ whole genome shotgun (WGS) entry which is preliminary data.</text>
</comment>
<dbReference type="RefSeq" id="WP_305995434.1">
    <property type="nucleotide sequence ID" value="NZ_JAVALS010000002.1"/>
</dbReference>
<dbReference type="SUPFAM" id="SSF55729">
    <property type="entry name" value="Acyl-CoA N-acyltransferases (Nat)"/>
    <property type="match status" value="1"/>
</dbReference>
<evidence type="ECO:0000256" key="1">
    <source>
        <dbReference type="ARBA" id="ARBA00022679"/>
    </source>
</evidence>
<dbReference type="InterPro" id="IPR050832">
    <property type="entry name" value="Bact_Acetyltransf"/>
</dbReference>
<evidence type="ECO:0000256" key="2">
    <source>
        <dbReference type="ARBA" id="ARBA00023315"/>
    </source>
</evidence>
<gene>
    <name evidence="4" type="ORF">Q9R02_04330</name>
</gene>
<dbReference type="EMBL" id="JAVALS010000002">
    <property type="protein sequence ID" value="MDP5226380.1"/>
    <property type="molecule type" value="Genomic_DNA"/>
</dbReference>
<dbReference type="PANTHER" id="PTHR43877">
    <property type="entry name" value="AMINOALKYLPHOSPHONATE N-ACETYLTRANSFERASE-RELATED-RELATED"/>
    <property type="match status" value="1"/>
</dbReference>
<feature type="domain" description="N-acetyltransferase" evidence="3">
    <location>
        <begin position="5"/>
        <end position="167"/>
    </location>
</feature>
<protein>
    <submittedName>
        <fullName evidence="4">GNAT family N-acetyltransferase</fullName>
        <ecNumber evidence="4">2.3.1.-</ecNumber>
    </submittedName>
</protein>
<keyword evidence="5" id="KW-1185">Reference proteome</keyword>
<dbReference type="InterPro" id="IPR016181">
    <property type="entry name" value="Acyl_CoA_acyltransferase"/>
</dbReference>
<sequence>MTLQYLIRQATPDDADVLVRMHTAAHEECYAHLLPPEFFAGRRASLPERIEGRRPHLDSTDPRLLAFDEAGALVGFADAGPSRDDDRPGVYELYGLYVLARAYGTGLGARLLSLAVRDEPVVDLWAAIGNERALAFYRKHGFVETGATKDLGGEWVPMRALRMTRTR</sequence>
<dbReference type="EC" id="2.3.1.-" evidence="4"/>
<evidence type="ECO:0000259" key="3">
    <source>
        <dbReference type="PROSITE" id="PS51186"/>
    </source>
</evidence>
<proteinExistence type="predicted"/>
<keyword evidence="1 4" id="KW-0808">Transferase</keyword>
<dbReference type="CDD" id="cd04301">
    <property type="entry name" value="NAT_SF"/>
    <property type="match status" value="1"/>
</dbReference>
<dbReference type="Pfam" id="PF00583">
    <property type="entry name" value="Acetyltransf_1"/>
    <property type="match status" value="1"/>
</dbReference>
<dbReference type="GO" id="GO:0016746">
    <property type="term" value="F:acyltransferase activity"/>
    <property type="evidence" value="ECO:0007669"/>
    <property type="project" value="UniProtKB-KW"/>
</dbReference>